<evidence type="ECO:0000256" key="2">
    <source>
        <dbReference type="SAM" id="Phobius"/>
    </source>
</evidence>
<gene>
    <name evidence="3" type="ordered locus">Caur_1887</name>
</gene>
<keyword evidence="1" id="KW-0802">TPR repeat</keyword>
<dbReference type="Pfam" id="PF13432">
    <property type="entry name" value="TPR_16"/>
    <property type="match status" value="1"/>
</dbReference>
<evidence type="ECO:0000313" key="4">
    <source>
        <dbReference type="Proteomes" id="UP000002008"/>
    </source>
</evidence>
<keyword evidence="4" id="KW-1185">Reference proteome</keyword>
<dbReference type="eggNOG" id="COG0457">
    <property type="taxonomic scope" value="Bacteria"/>
</dbReference>
<evidence type="ECO:0000256" key="1">
    <source>
        <dbReference type="PROSITE-ProRule" id="PRU00339"/>
    </source>
</evidence>
<accession>A9WDU3</accession>
<keyword evidence="2" id="KW-0472">Membrane</keyword>
<proteinExistence type="predicted"/>
<name>A9WDU3_CHLAA</name>
<dbReference type="InterPro" id="IPR019734">
    <property type="entry name" value="TPR_rpt"/>
</dbReference>
<feature type="transmembrane region" description="Helical" evidence="2">
    <location>
        <begin position="34"/>
        <end position="62"/>
    </location>
</feature>
<dbReference type="PANTHER" id="PTHR12558">
    <property type="entry name" value="CELL DIVISION CYCLE 16,23,27"/>
    <property type="match status" value="1"/>
</dbReference>
<dbReference type="Proteomes" id="UP000002008">
    <property type="component" value="Chromosome"/>
</dbReference>
<dbReference type="SUPFAM" id="SSF48452">
    <property type="entry name" value="TPR-like"/>
    <property type="match status" value="1"/>
</dbReference>
<dbReference type="Pfam" id="PF13181">
    <property type="entry name" value="TPR_8"/>
    <property type="match status" value="1"/>
</dbReference>
<dbReference type="PANTHER" id="PTHR12558:SF13">
    <property type="entry name" value="CELL DIVISION CYCLE PROTEIN 27 HOMOLOG"/>
    <property type="match status" value="1"/>
</dbReference>
<keyword evidence="2" id="KW-1133">Transmembrane helix</keyword>
<reference evidence="4" key="1">
    <citation type="journal article" date="2011" name="BMC Genomics">
        <title>Complete genome sequence of the filamentous anoxygenic phototrophic bacterium Chloroflexus aurantiacus.</title>
        <authorList>
            <person name="Tang K.H."/>
            <person name="Barry K."/>
            <person name="Chertkov O."/>
            <person name="Dalin E."/>
            <person name="Han C.S."/>
            <person name="Hauser L.J."/>
            <person name="Honchak B.M."/>
            <person name="Karbach L.E."/>
            <person name="Land M.L."/>
            <person name="Lapidus A."/>
            <person name="Larimer F.W."/>
            <person name="Mikhailova N."/>
            <person name="Pitluck S."/>
            <person name="Pierson B.K."/>
            <person name="Blankenship R.E."/>
        </authorList>
    </citation>
    <scope>NUCLEOTIDE SEQUENCE [LARGE SCALE GENOMIC DNA]</scope>
    <source>
        <strain evidence="4">ATCC 29366 / DSM 635 / J-10-fl</strain>
    </source>
</reference>
<dbReference type="InParanoid" id="A9WDU3"/>
<dbReference type="EnsemblBacteria" id="ABY35102">
    <property type="protein sequence ID" value="ABY35102"/>
    <property type="gene ID" value="Caur_1887"/>
</dbReference>
<dbReference type="PATRIC" id="fig|324602.8.peg.2155"/>
<keyword evidence="2" id="KW-0812">Transmembrane</keyword>
<feature type="repeat" description="TPR" evidence="1">
    <location>
        <begin position="239"/>
        <end position="272"/>
    </location>
</feature>
<protein>
    <submittedName>
        <fullName evidence="3">Tetratricopeptide TPR_2 repeat protein</fullName>
    </submittedName>
</protein>
<feature type="repeat" description="TPR" evidence="1">
    <location>
        <begin position="132"/>
        <end position="165"/>
    </location>
</feature>
<dbReference type="RefSeq" id="WP_012257756.1">
    <property type="nucleotide sequence ID" value="NC_010175.1"/>
</dbReference>
<dbReference type="InterPro" id="IPR011990">
    <property type="entry name" value="TPR-like_helical_dom_sf"/>
</dbReference>
<dbReference type="PROSITE" id="PS50005">
    <property type="entry name" value="TPR"/>
    <property type="match status" value="3"/>
</dbReference>
<dbReference type="AlphaFoldDB" id="A9WDU3"/>
<dbReference type="Gene3D" id="1.25.40.10">
    <property type="entry name" value="Tetratricopeptide repeat domain"/>
    <property type="match status" value="1"/>
</dbReference>
<dbReference type="EMBL" id="CP000909">
    <property type="protein sequence ID" value="ABY35102.1"/>
    <property type="molecule type" value="Genomic_DNA"/>
</dbReference>
<organism evidence="3 4">
    <name type="scientific">Chloroflexus aurantiacus (strain ATCC 29366 / DSM 635 / J-10-fl)</name>
    <dbReference type="NCBI Taxonomy" id="324602"/>
    <lineage>
        <taxon>Bacteria</taxon>
        <taxon>Bacillati</taxon>
        <taxon>Chloroflexota</taxon>
        <taxon>Chloroflexia</taxon>
        <taxon>Chloroflexales</taxon>
        <taxon>Chloroflexineae</taxon>
        <taxon>Chloroflexaceae</taxon>
        <taxon>Chloroflexus</taxon>
    </lineage>
</organism>
<sequence length="324" mass="36108">MGFQSSDLEQLQPYWIAHHWIGQVLLRTPELPGIIAVLLWMVLGGVVLINALPAVLCSLWFLSRYLLIRQTYRLLNNGQYHSAMRLAQIAKSLNPFSADVHWLLGLIALQRNRPRVAIDHLKKACRLDPDNPQVYAALSAAFVEAEEPKLAIQYAKKALAMNPGLYGAAMVLSDCTPDSEQVEHYLRQMINTVRRPVERAVACCALANYLIEIGRRSEAESFLAQVIPLVPACPPASRGQLHYRLGELLTACGKHDMARDQFLLSIKIDPRGPCAANAWRAAALGFIEEHRSRHHQPLASHEVGGTDVITSLEEMSSKRRSRSG</sequence>
<dbReference type="STRING" id="324602.Caur_1887"/>
<evidence type="ECO:0000313" key="3">
    <source>
        <dbReference type="EMBL" id="ABY35102.1"/>
    </source>
</evidence>
<feature type="repeat" description="TPR" evidence="1">
    <location>
        <begin position="98"/>
        <end position="131"/>
    </location>
</feature>
<dbReference type="KEGG" id="cau:Caur_1887"/>
<dbReference type="SMART" id="SM00028">
    <property type="entry name" value="TPR"/>
    <property type="match status" value="4"/>
</dbReference>
<dbReference type="HOGENOM" id="CLU_959225_0_0_0"/>